<evidence type="ECO:0000256" key="5">
    <source>
        <dbReference type="ARBA" id="ARBA00022833"/>
    </source>
</evidence>
<dbReference type="eggNOG" id="COG3717">
    <property type="taxonomic scope" value="Bacteria"/>
</dbReference>
<reference evidence="8 9" key="1">
    <citation type="journal article" date="2007" name="Appl. Environ. Microbiol.">
        <title>Rhizobial factors required for stem nodule maturation and maintenance in Sesbania rostrata-Azorhizobium caulinodans ORS571 symbiosis.</title>
        <authorList>
            <person name="Suzuki S."/>
            <person name="Aono T."/>
            <person name="Lee KB."/>
            <person name="Suzuki T."/>
            <person name="Liu CT."/>
            <person name="Miwa H."/>
            <person name="Wakao S."/>
            <person name="Iki T."/>
            <person name="Oyaizu H."/>
        </authorList>
    </citation>
    <scope>NUCLEOTIDE SEQUENCE [LARGE SCALE GENOMIC DNA]</scope>
    <source>
        <strain evidence="9">ATCC 43989 / DSM 5975 / JCM 20966 / LMG 6465 / NBRC 14845 / NCIMB 13405 / ORS 571</strain>
    </source>
</reference>
<dbReference type="UniPathway" id="UPA00545">
    <property type="reaction ID" value="UER00826"/>
</dbReference>
<feature type="binding site" evidence="7">
    <location>
        <position position="229"/>
    </location>
    <ligand>
        <name>Zn(2+)</name>
        <dbReference type="ChEBI" id="CHEBI:29105"/>
    </ligand>
</feature>
<comment type="catalytic activity">
    <reaction evidence="1 7">
        <text>5-dehydro-4-deoxy-D-glucuronate = 3-deoxy-D-glycero-2,5-hexodiulosonate</text>
        <dbReference type="Rhea" id="RHEA:23896"/>
        <dbReference type="ChEBI" id="CHEBI:17117"/>
        <dbReference type="ChEBI" id="CHEBI:29071"/>
        <dbReference type="EC" id="5.3.1.17"/>
    </reaction>
</comment>
<dbReference type="PIRSF" id="PIRSF006625">
    <property type="entry name" value="KduI"/>
    <property type="match status" value="1"/>
</dbReference>
<keyword evidence="4 7" id="KW-0479">Metal-binding</keyword>
<dbReference type="PANTHER" id="PTHR38461:SF1">
    <property type="entry name" value="4-DEOXY-L-THREO-5-HEXOSULOSE-URONATE KETOL-ISOMERASE"/>
    <property type="match status" value="1"/>
</dbReference>
<evidence type="ECO:0000256" key="2">
    <source>
        <dbReference type="ARBA" id="ARBA00005148"/>
    </source>
</evidence>
<feature type="binding site" evidence="7">
    <location>
        <position position="271"/>
    </location>
    <ligand>
        <name>Zn(2+)</name>
        <dbReference type="ChEBI" id="CHEBI:29105"/>
    </ligand>
</feature>
<dbReference type="HOGENOM" id="CLU_062609_0_0_5"/>
<dbReference type="CDD" id="cd20294">
    <property type="entry name" value="cupin_KduI_N"/>
    <property type="match status" value="1"/>
</dbReference>
<dbReference type="Gene3D" id="2.60.120.10">
    <property type="entry name" value="Jelly Rolls"/>
    <property type="match status" value="1"/>
</dbReference>
<reference evidence="8 9" key="6">
    <citation type="journal article" date="2011" name="Appl. Environ. Microbiol.">
        <title>Involvement of the azorhizobial chromosome partition gene (parA) in the onset of bacteroid differentiation during Sesbania rostrata stem nodule development.</title>
        <authorList>
            <person name="Liu CT."/>
            <person name="Lee KB."/>
            <person name="Wang YS."/>
            <person name="Peng MH."/>
            <person name="Lee KT."/>
            <person name="Suzuki S."/>
            <person name="Suzuki T."/>
            <person name="Oyaizu H."/>
        </authorList>
    </citation>
    <scope>NUCLEOTIDE SEQUENCE [LARGE SCALE GENOMIC DNA]</scope>
    <source>
        <strain evidence="9">ATCC 43989 / DSM 5975 / JCM 20966 / LMG 6465 / NBRC 14845 / NCIMB 13405 / ORS 571</strain>
    </source>
</reference>
<dbReference type="GO" id="GO:0019698">
    <property type="term" value="P:D-galacturonate catabolic process"/>
    <property type="evidence" value="ECO:0007669"/>
    <property type="project" value="TreeGrafter"/>
</dbReference>
<dbReference type="AlphaFoldDB" id="A8IHX7"/>
<name>A8IHX7_AZOC5</name>
<comment type="cofactor">
    <cofactor evidence="7">
        <name>Zn(2+)</name>
        <dbReference type="ChEBI" id="CHEBI:29105"/>
    </cofactor>
    <text evidence="7">Binds 1 zinc ion per subunit.</text>
</comment>
<dbReference type="InterPro" id="IPR021120">
    <property type="entry name" value="KduI/IolB_isomerase"/>
</dbReference>
<dbReference type="GO" id="GO:0008270">
    <property type="term" value="F:zinc ion binding"/>
    <property type="evidence" value="ECO:0007669"/>
    <property type="project" value="UniProtKB-UniRule"/>
</dbReference>
<dbReference type="PANTHER" id="PTHR38461">
    <property type="entry name" value="4-DEOXY-L-THREO-5-HEXOSULOSE-URONATE KETOL-ISOMERASE"/>
    <property type="match status" value="1"/>
</dbReference>
<dbReference type="GO" id="GO:0045490">
    <property type="term" value="P:pectin catabolic process"/>
    <property type="evidence" value="ECO:0007669"/>
    <property type="project" value="UniProtKB-UniRule"/>
</dbReference>
<protein>
    <recommendedName>
        <fullName evidence="7">4-deoxy-L-threo-5-hexosulose-uronate ketol-isomerase</fullName>
        <ecNumber evidence="7">5.3.1.17</ecNumber>
    </recommendedName>
    <alternativeName>
        <fullName evidence="7">5-keto-4-deoxyuronate isomerase</fullName>
    </alternativeName>
    <alternativeName>
        <fullName evidence="7">DKI isomerase</fullName>
    </alternativeName>
</protein>
<keyword evidence="5 7" id="KW-0862">Zinc</keyword>
<dbReference type="Proteomes" id="UP000000270">
    <property type="component" value="Chromosome"/>
</dbReference>
<dbReference type="GO" id="GO:0008697">
    <property type="term" value="F:4-deoxy-L-threo-5-hexosulose-uronate ketol-isomerase activity"/>
    <property type="evidence" value="ECO:0007669"/>
    <property type="project" value="UniProtKB-UniRule"/>
</dbReference>
<dbReference type="Gene3D" id="2.60.120.520">
    <property type="entry name" value="pectin degrading enzyme 5-keto 4- deoxyuronate isomerase, domain 1"/>
    <property type="match status" value="1"/>
</dbReference>
<dbReference type="EC" id="5.3.1.17" evidence="7"/>
<dbReference type="CDD" id="cd20491">
    <property type="entry name" value="cupin_KduI_C"/>
    <property type="match status" value="1"/>
</dbReference>
<dbReference type="InterPro" id="IPR007045">
    <property type="entry name" value="KduI"/>
</dbReference>
<evidence type="ECO:0000256" key="3">
    <source>
        <dbReference type="ARBA" id="ARBA00008086"/>
    </source>
</evidence>
<comment type="function">
    <text evidence="7">Catalyzes the isomerization of 5-dehydro-4-deoxy-D-glucuronate to 3-deoxy-D-glycero-2,5-hexodiulosonate.</text>
</comment>
<dbReference type="KEGG" id="azc:AZC_3335"/>
<dbReference type="NCBIfam" id="NF002091">
    <property type="entry name" value="PRK00924.1"/>
    <property type="match status" value="1"/>
</dbReference>
<dbReference type="STRING" id="438753.AZC_3335"/>
<dbReference type="SUPFAM" id="SSF51182">
    <property type="entry name" value="RmlC-like cupins"/>
    <property type="match status" value="1"/>
</dbReference>
<dbReference type="InterPro" id="IPR014710">
    <property type="entry name" value="RmlC-like_jellyroll"/>
</dbReference>
<keyword evidence="9" id="KW-1185">Reference proteome</keyword>
<evidence type="ECO:0000313" key="9">
    <source>
        <dbReference type="Proteomes" id="UP000000270"/>
    </source>
</evidence>
<evidence type="ECO:0000256" key="1">
    <source>
        <dbReference type="ARBA" id="ARBA00000552"/>
    </source>
</evidence>
<organism evidence="8 9">
    <name type="scientific">Azorhizobium caulinodans (strain ATCC 43989 / DSM 5975 / JCM 20966 / LMG 6465 / NBRC 14845 / NCIMB 13405 / ORS 571)</name>
    <dbReference type="NCBI Taxonomy" id="438753"/>
    <lineage>
        <taxon>Bacteria</taxon>
        <taxon>Pseudomonadati</taxon>
        <taxon>Pseudomonadota</taxon>
        <taxon>Alphaproteobacteria</taxon>
        <taxon>Hyphomicrobiales</taxon>
        <taxon>Xanthobacteraceae</taxon>
        <taxon>Azorhizobium</taxon>
    </lineage>
</organism>
<gene>
    <name evidence="7" type="primary">kduI</name>
    <name evidence="8" type="ordered locus">AZC_3335</name>
</gene>
<proteinExistence type="inferred from homology"/>
<feature type="binding site" evidence="7">
    <location>
        <position position="222"/>
    </location>
    <ligand>
        <name>Zn(2+)</name>
        <dbReference type="ChEBI" id="CHEBI:29105"/>
    </ligand>
</feature>
<keyword evidence="6 7" id="KW-0413">Isomerase</keyword>
<comment type="similarity">
    <text evidence="3 7">Belongs to the KduI family.</text>
</comment>
<evidence type="ECO:0000256" key="4">
    <source>
        <dbReference type="ARBA" id="ARBA00022723"/>
    </source>
</evidence>
<dbReference type="HAMAP" id="MF_00687">
    <property type="entry name" value="KduI"/>
    <property type="match status" value="1"/>
</dbReference>
<dbReference type="InterPro" id="IPR027449">
    <property type="entry name" value="KduI_N"/>
</dbReference>
<dbReference type="GO" id="GO:0042840">
    <property type="term" value="P:D-glucuronate catabolic process"/>
    <property type="evidence" value="ECO:0007669"/>
    <property type="project" value="TreeGrafter"/>
</dbReference>
<dbReference type="Pfam" id="PF04962">
    <property type="entry name" value="KduI"/>
    <property type="match status" value="1"/>
</dbReference>
<feature type="binding site" evidence="7">
    <location>
        <position position="224"/>
    </location>
    <ligand>
        <name>Zn(2+)</name>
        <dbReference type="ChEBI" id="CHEBI:29105"/>
    </ligand>
</feature>
<reference evidence="8 9" key="3">
    <citation type="journal article" date="2008" name="BMC Genomics">
        <title>The genome of the versatile nitrogen fixer Azorhizobium caulinodans ORS571.</title>
        <authorList>
            <person name="Lee KB."/>
            <person name="Backer P.D."/>
            <person name="Aono T."/>
            <person name="Liu CT."/>
            <person name="Suzuki S."/>
            <person name="Suzuki T."/>
            <person name="Kaneko T."/>
            <person name="Yamada M."/>
            <person name="Tabata S."/>
            <person name="Kupfer D.M."/>
            <person name="Najar F.Z."/>
            <person name="Wiley G.B."/>
            <person name="Roe B."/>
            <person name="Binnewies T.T."/>
            <person name="Ussery D.W."/>
            <person name="D'Haeze W."/>
            <person name="Herder J.D."/>
            <person name="Gevers D."/>
            <person name="Vereecke D."/>
            <person name="Holsters M."/>
            <person name="Oyaizu H."/>
        </authorList>
    </citation>
    <scope>NUCLEOTIDE SEQUENCE [LARGE SCALE GENOMIC DNA]</scope>
    <source>
        <strain evidence="9">ATCC 43989 / DSM 5975 / JCM 20966 / LMG 6465 / NBRC 14845 / NCIMB 13405 / ORS 571</strain>
    </source>
</reference>
<sequence>MPGRRPRRPVFGVPCGRPFSRKVFIMMIDVRQVSHPDAVSGYDTAALRQHFLVERLFEPGKVLLTYSHVERFVIGGATPRSDALKLESDKATIGSPNFLDRRELGVFNIGGPGKVVADGETYVLGHRDALYVAQGTKDVEFLSDDPDAPAKFYLLSTPAHARYETKVVKIAEAKAMPLGDQATANKRTIYQMIHPDVVKSCQLVMGMTELAEGNIWNTMPCHVHDRRSEVYLYFGLPADARVVHLMGKPEETRHLVVADGQAIISPPWSIHSGVGTRAYTFIWGMGGDNIDYTDMDMVAMDQLR</sequence>
<dbReference type="InterPro" id="IPR011051">
    <property type="entry name" value="RmlC_Cupin_sf"/>
</dbReference>
<dbReference type="EMBL" id="AP009384">
    <property type="protein sequence ID" value="BAF89333.1"/>
    <property type="molecule type" value="Genomic_DNA"/>
</dbReference>
<accession>A8IHX7</accession>
<reference evidence="9" key="2">
    <citation type="submission" date="2007-04" db="EMBL/GenBank/DDBJ databases">
        <title>Complete genome sequence of the nitrogen-fixing bacterium Azorhizobium caulinodans ORS571.</title>
        <authorList>
            <person name="Lee K.B."/>
            <person name="Backer P.D."/>
            <person name="Aono T."/>
            <person name="Liu C.T."/>
            <person name="Suzuki S."/>
            <person name="Suzuki T."/>
            <person name="Kaneko T."/>
            <person name="Yamada M."/>
            <person name="Tabata S."/>
            <person name="Kupfer D.M."/>
            <person name="Najar F.Z."/>
            <person name="Wiley G.B."/>
            <person name="Roe B."/>
            <person name="Binnewies T."/>
            <person name="Ussery D."/>
            <person name="Vereecke D."/>
            <person name="Gevers D."/>
            <person name="Holsters M."/>
            <person name="Oyaizu H."/>
        </authorList>
    </citation>
    <scope>NUCLEOTIDE SEQUENCE [LARGE SCALE GENOMIC DNA]</scope>
    <source>
        <strain evidence="9">ATCC 43989 / DSM 5975 / JCM 20966 / LMG 6465 / NBRC 14845 / NCIMB 13405 / ORS 571</strain>
    </source>
</reference>
<comment type="pathway">
    <text evidence="2 7">Glycan metabolism; pectin degradation; 2-dehydro-3-deoxy-D-gluconate from pectin: step 4/5.</text>
</comment>
<evidence type="ECO:0000313" key="8">
    <source>
        <dbReference type="EMBL" id="BAF89333.1"/>
    </source>
</evidence>
<reference evidence="8 9" key="4">
    <citation type="journal article" date="2009" name="Appl. Environ. Microbiol.">
        <title>Comparative genome-wide transcriptional profiling of Azorhizobium caulinodans ORS571 grown under free-living and symbiotic conditions.</title>
        <authorList>
            <person name="Tsukada S."/>
            <person name="Aono T."/>
            <person name="Akiba N."/>
            <person name="Lee KB."/>
            <person name="Liu CT."/>
            <person name="Toyazaki H."/>
            <person name="Oyaizu H."/>
        </authorList>
    </citation>
    <scope>NUCLEOTIDE SEQUENCE [LARGE SCALE GENOMIC DNA]</scope>
    <source>
        <strain evidence="9">ATCC 43989 / DSM 5975 / JCM 20966 / LMG 6465 / NBRC 14845 / NCIMB 13405 / ORS 571</strain>
    </source>
</reference>
<evidence type="ECO:0000256" key="6">
    <source>
        <dbReference type="ARBA" id="ARBA00023235"/>
    </source>
</evidence>
<reference evidence="8 9" key="5">
    <citation type="journal article" date="2010" name="Appl. Environ. Microbiol.">
        <title>phrR-like gene praR of Azorhizobium caulinodans ORS571 is essential for symbiosis with Sesbania rostrata and is involved in expression of reb genes.</title>
        <authorList>
            <person name="Akiba N."/>
            <person name="Aono T."/>
            <person name="Toyazaki H."/>
            <person name="Sato S."/>
            <person name="Oyaizu H."/>
        </authorList>
    </citation>
    <scope>NUCLEOTIDE SEQUENCE [LARGE SCALE GENOMIC DNA]</scope>
    <source>
        <strain evidence="9">ATCC 43989 / DSM 5975 / JCM 20966 / LMG 6465 / NBRC 14845 / NCIMB 13405 / ORS 571</strain>
    </source>
</reference>
<evidence type="ECO:0000256" key="7">
    <source>
        <dbReference type="HAMAP-Rule" id="MF_00687"/>
    </source>
</evidence>